<sequence>MDTQITERCPKCDQLANDCVCYPSLAQWLGFGRQRGWISAIVCETHGDVPMSEEELAEFEAGNDPCISVIRFYTKPESTPA</sequence>
<organism evidence="1">
    <name type="scientific">uncultured Caudovirales phage</name>
    <dbReference type="NCBI Taxonomy" id="2100421"/>
    <lineage>
        <taxon>Viruses</taxon>
        <taxon>Duplodnaviria</taxon>
        <taxon>Heunggongvirae</taxon>
        <taxon>Uroviricota</taxon>
        <taxon>Caudoviricetes</taxon>
        <taxon>Peduoviridae</taxon>
        <taxon>Maltschvirus</taxon>
        <taxon>Maltschvirus maltsch</taxon>
    </lineage>
</organism>
<accession>A0A6J5NN38</accession>
<protein>
    <submittedName>
        <fullName evidence="1">Uncharacterized protein</fullName>
    </submittedName>
</protein>
<reference evidence="1" key="1">
    <citation type="submission" date="2020-04" db="EMBL/GenBank/DDBJ databases">
        <authorList>
            <person name="Chiriac C."/>
            <person name="Salcher M."/>
            <person name="Ghai R."/>
            <person name="Kavagutti S V."/>
        </authorList>
    </citation>
    <scope>NUCLEOTIDE SEQUENCE</scope>
</reference>
<dbReference type="EMBL" id="LR796677">
    <property type="protein sequence ID" value="CAB4159136.1"/>
    <property type="molecule type" value="Genomic_DNA"/>
</dbReference>
<gene>
    <name evidence="1" type="ORF">UFOVP711_57</name>
</gene>
<name>A0A6J5NN38_9CAUD</name>
<proteinExistence type="predicted"/>
<evidence type="ECO:0000313" key="1">
    <source>
        <dbReference type="EMBL" id="CAB4159136.1"/>
    </source>
</evidence>